<evidence type="ECO:0000313" key="4">
    <source>
        <dbReference type="Proteomes" id="UP001281024"/>
    </source>
</evidence>
<protein>
    <submittedName>
        <fullName evidence="3">Extracellular solute-binding protein</fullName>
    </submittedName>
</protein>
<evidence type="ECO:0000256" key="2">
    <source>
        <dbReference type="ARBA" id="ARBA00022448"/>
    </source>
</evidence>
<dbReference type="PANTHER" id="PTHR43649">
    <property type="entry name" value="ARABINOSE-BINDING PROTEIN-RELATED"/>
    <property type="match status" value="1"/>
</dbReference>
<reference evidence="3" key="1">
    <citation type="submission" date="2019-10" db="EMBL/GenBank/DDBJ databases">
        <title>Malate fermentation in French cider.</title>
        <authorList>
            <person name="Cousin F.J."/>
            <person name="Medina Fernandez S."/>
            <person name="Misery B."/>
            <person name="Laplace J.-M."/>
            <person name="Cretenet M."/>
        </authorList>
    </citation>
    <scope>NUCLEOTIDE SEQUENCE</scope>
    <source>
        <strain evidence="3">UCMA15129</strain>
    </source>
</reference>
<evidence type="ECO:0000256" key="1">
    <source>
        <dbReference type="ARBA" id="ARBA00008520"/>
    </source>
</evidence>
<dbReference type="PANTHER" id="PTHR43649:SF29">
    <property type="entry name" value="OSMOPROTECTIVE COMPOUNDS-BINDING PROTEIN GGTB"/>
    <property type="match status" value="1"/>
</dbReference>
<comment type="caution">
    <text evidence="3">The sequence shown here is derived from an EMBL/GenBank/DDBJ whole genome shotgun (WGS) entry which is preliminary data.</text>
</comment>
<comment type="similarity">
    <text evidence="1">Belongs to the bacterial solute-binding protein 1 family.</text>
</comment>
<name>A0AAJ2P507_OENOE</name>
<dbReference type="SUPFAM" id="SSF53850">
    <property type="entry name" value="Periplasmic binding protein-like II"/>
    <property type="match status" value="1"/>
</dbReference>
<dbReference type="RefSeq" id="WP_071435671.1">
    <property type="nucleotide sequence ID" value="NZ_MLON01000091.1"/>
</dbReference>
<accession>A0AAJ2P507</accession>
<organism evidence="3 4">
    <name type="scientific">Oenococcus oeni</name>
    <name type="common">Leuconostoc oenos</name>
    <dbReference type="NCBI Taxonomy" id="1247"/>
    <lineage>
        <taxon>Bacteria</taxon>
        <taxon>Bacillati</taxon>
        <taxon>Bacillota</taxon>
        <taxon>Bacilli</taxon>
        <taxon>Lactobacillales</taxon>
        <taxon>Lactobacillaceae</taxon>
        <taxon>Oenococcus</taxon>
    </lineage>
</organism>
<sequence>MNKTIKLVTGVLAFLILIAVTVSMFLTSGPNLNGKTVIQLFSTKTENAATYKELIKAFEKKYPSIEVQLSSPSSAATVLRTDLAKNSLPDVIAVGGDNNLVSLVSSEGLRNLAGQSYAKTTLPAYRKMITSLYSKKALYAVPYATNAAGVIYNKALFKKAGIKTVPTTWNELIADAKILKAKGITPFESAYKDTWTTMATWNPIVSNTIPLSWIKKRLENKTTFAATHQTAMKKWLQIAQYSQSDYMGTSYDQANIDFAKGKVAMIINGNYEIPAFISLNKKIDADMFMLPVSNNAKANKVTSGIDVAFAISKVSKHFSADNKLVAFLMDKKNAAIYNKEQFSFSAIKGVKQKSRFVAGIADQINRGNVINYPDHYYPSALDLTQMLTQAGLNAANHMNEQKNIRISLRRADTAFNAANVGEK</sequence>
<proteinExistence type="inferred from homology"/>
<gene>
    <name evidence="3" type="ORF">GA838_08905</name>
</gene>
<dbReference type="InterPro" id="IPR006059">
    <property type="entry name" value="SBP"/>
</dbReference>
<dbReference type="InterPro" id="IPR050490">
    <property type="entry name" value="Bact_solute-bd_prot1"/>
</dbReference>
<dbReference type="Proteomes" id="UP001281024">
    <property type="component" value="Unassembled WGS sequence"/>
</dbReference>
<dbReference type="Gene3D" id="3.40.190.10">
    <property type="entry name" value="Periplasmic binding protein-like II"/>
    <property type="match status" value="2"/>
</dbReference>
<dbReference type="AlphaFoldDB" id="A0AAJ2P507"/>
<keyword evidence="2" id="KW-0813">Transport</keyword>
<dbReference type="EMBL" id="WERV01000007">
    <property type="protein sequence ID" value="MDV7715843.1"/>
    <property type="molecule type" value="Genomic_DNA"/>
</dbReference>
<dbReference type="Pfam" id="PF01547">
    <property type="entry name" value="SBP_bac_1"/>
    <property type="match status" value="1"/>
</dbReference>
<evidence type="ECO:0000313" key="3">
    <source>
        <dbReference type="EMBL" id="MDV7715843.1"/>
    </source>
</evidence>